<dbReference type="Proteomes" id="UP000034098">
    <property type="component" value="Unassembled WGS sequence"/>
</dbReference>
<dbReference type="RefSeq" id="WP_045296200.1">
    <property type="nucleotide sequence ID" value="NZ_JYJA01000015.1"/>
</dbReference>
<keyword evidence="2" id="KW-1185">Reference proteome</keyword>
<reference evidence="1 2" key="1">
    <citation type="submission" date="2015-02" db="EMBL/GenBank/DDBJ databases">
        <title>Draft genome sequences of ten Microbacterium spp. with emphasis on heavy metal contaminated environments.</title>
        <authorList>
            <person name="Corretto E."/>
        </authorList>
    </citation>
    <scope>NUCLEOTIDE SEQUENCE [LARGE SCALE GENOMIC DNA]</scope>
    <source>
        <strain evidence="1 2">DSM 8608</strain>
    </source>
</reference>
<evidence type="ECO:0000313" key="2">
    <source>
        <dbReference type="Proteomes" id="UP000034098"/>
    </source>
</evidence>
<gene>
    <name evidence="1" type="ORF">RS82_00131</name>
</gene>
<evidence type="ECO:0000313" key="1">
    <source>
        <dbReference type="EMBL" id="KJL45579.1"/>
    </source>
</evidence>
<dbReference type="PATRIC" id="fig|69370.6.peg.137"/>
<sequence length="128" mass="13869">MTGITTRDLTLGMKTAIVGDIVALDLSNGRDDDDPQFAILPDGELRVTLHVRLADNPTPAERRAALVKVLQKSLVDVETGPLSDTPYRDADVNDEGNVDLYAVSRKEWPESSVDVQQLADEILAGVTP</sequence>
<dbReference type="EMBL" id="JYJA01000015">
    <property type="protein sequence ID" value="KJL45579.1"/>
    <property type="molecule type" value="Genomic_DNA"/>
</dbReference>
<accession>A0A0M2HMC5</accession>
<comment type="caution">
    <text evidence="1">The sequence shown here is derived from an EMBL/GenBank/DDBJ whole genome shotgun (WGS) entry which is preliminary data.</text>
</comment>
<name>A0A0M2HMC5_MICTR</name>
<protein>
    <submittedName>
        <fullName evidence="1">Uncharacterized protein</fullName>
    </submittedName>
</protein>
<dbReference type="AlphaFoldDB" id="A0A0M2HMC5"/>
<organism evidence="1 2">
    <name type="scientific">Microbacterium trichothecenolyticum</name>
    <name type="common">Aureobacterium trichothecenolyticum</name>
    <dbReference type="NCBI Taxonomy" id="69370"/>
    <lineage>
        <taxon>Bacteria</taxon>
        <taxon>Bacillati</taxon>
        <taxon>Actinomycetota</taxon>
        <taxon>Actinomycetes</taxon>
        <taxon>Micrococcales</taxon>
        <taxon>Microbacteriaceae</taxon>
        <taxon>Microbacterium</taxon>
    </lineage>
</organism>
<proteinExistence type="predicted"/>